<evidence type="ECO:0000256" key="2">
    <source>
        <dbReference type="SAM" id="MobiDB-lite"/>
    </source>
</evidence>
<feature type="region of interest" description="Disordered" evidence="2">
    <location>
        <begin position="1"/>
        <end position="44"/>
    </location>
</feature>
<keyword evidence="1" id="KW-0175">Coiled coil</keyword>
<accession>A0A0J9V6I7</accession>
<evidence type="ECO:0000313" key="3">
    <source>
        <dbReference type="EMBL" id="KNB06476.1"/>
    </source>
</evidence>
<dbReference type="InterPro" id="IPR036638">
    <property type="entry name" value="HLH_DNA-bd_sf"/>
</dbReference>
<dbReference type="GeneID" id="28948918"/>
<gene>
    <name evidence="3" type="ORF">FOXG_07175</name>
</gene>
<dbReference type="KEGG" id="fox:FOXG_07175"/>
<dbReference type="VEuPathDB" id="FungiDB:FOXG_07175"/>
<dbReference type="Gene3D" id="4.10.280.10">
    <property type="entry name" value="Helix-loop-helix DNA-binding domain"/>
    <property type="match status" value="1"/>
</dbReference>
<dbReference type="Proteomes" id="UP000009097">
    <property type="component" value="Unassembled WGS sequence"/>
</dbReference>
<organism evidence="3 4">
    <name type="scientific">Fusarium oxysporum f. sp. lycopersici (strain 4287 / CBS 123668 / FGSC 9935 / NRRL 34936)</name>
    <name type="common">Fusarium vascular wilt of tomato</name>
    <dbReference type="NCBI Taxonomy" id="426428"/>
    <lineage>
        <taxon>Eukaryota</taxon>
        <taxon>Fungi</taxon>
        <taxon>Dikarya</taxon>
        <taxon>Ascomycota</taxon>
        <taxon>Pezizomycotina</taxon>
        <taxon>Sordariomycetes</taxon>
        <taxon>Hypocreomycetidae</taxon>
        <taxon>Hypocreales</taxon>
        <taxon>Nectriaceae</taxon>
        <taxon>Fusarium</taxon>
        <taxon>Fusarium oxysporum species complex</taxon>
    </lineage>
</organism>
<evidence type="ECO:0008006" key="5">
    <source>
        <dbReference type="Google" id="ProtNLM"/>
    </source>
</evidence>
<reference evidence="3" key="2">
    <citation type="journal article" date="2010" name="Nature">
        <title>Comparative genomics reveals mobile pathogenicity chromosomes in Fusarium.</title>
        <authorList>
            <person name="Ma L.J."/>
            <person name="van der Does H.C."/>
            <person name="Borkovich K.A."/>
            <person name="Coleman J.J."/>
            <person name="Daboussi M.J."/>
            <person name="Di Pietro A."/>
            <person name="Dufresne M."/>
            <person name="Freitag M."/>
            <person name="Grabherr M."/>
            <person name="Henrissat B."/>
            <person name="Houterman P.M."/>
            <person name="Kang S."/>
            <person name="Shim W.B."/>
            <person name="Woloshuk C."/>
            <person name="Xie X."/>
            <person name="Xu J.R."/>
            <person name="Antoniw J."/>
            <person name="Baker S.E."/>
            <person name="Bluhm B.H."/>
            <person name="Breakspear A."/>
            <person name="Brown D.W."/>
            <person name="Butchko R.A."/>
            <person name="Chapman S."/>
            <person name="Coulson R."/>
            <person name="Coutinho P.M."/>
            <person name="Danchin E.G."/>
            <person name="Diener A."/>
            <person name="Gale L.R."/>
            <person name="Gardiner D.M."/>
            <person name="Goff S."/>
            <person name="Hammond-Kosack K.E."/>
            <person name="Hilburn K."/>
            <person name="Hua-Van A."/>
            <person name="Jonkers W."/>
            <person name="Kazan K."/>
            <person name="Kodira C.D."/>
            <person name="Koehrsen M."/>
            <person name="Kumar L."/>
            <person name="Lee Y.H."/>
            <person name="Li L."/>
            <person name="Manners J.M."/>
            <person name="Miranda-Saavedra D."/>
            <person name="Mukherjee M."/>
            <person name="Park G."/>
            <person name="Park J."/>
            <person name="Park S.Y."/>
            <person name="Proctor R.H."/>
            <person name="Regev A."/>
            <person name="Ruiz-Roldan M.C."/>
            <person name="Sain D."/>
            <person name="Sakthikumar S."/>
            <person name="Sykes S."/>
            <person name="Schwartz D.C."/>
            <person name="Turgeon B.G."/>
            <person name="Wapinski I."/>
            <person name="Yoder O."/>
            <person name="Young S."/>
            <person name="Zeng Q."/>
            <person name="Zhou S."/>
            <person name="Galagan J."/>
            <person name="Cuomo C.A."/>
            <person name="Kistler H.C."/>
            <person name="Rep M."/>
        </authorList>
    </citation>
    <scope>NUCLEOTIDE SEQUENCE [LARGE SCALE GENOMIC DNA]</scope>
    <source>
        <strain evidence="3">4287</strain>
    </source>
</reference>
<dbReference type="RefSeq" id="XP_018244521.1">
    <property type="nucleotide sequence ID" value="XM_018385810.1"/>
</dbReference>
<dbReference type="OrthoDB" id="3542681at2759"/>
<evidence type="ECO:0000313" key="4">
    <source>
        <dbReference type="Proteomes" id="UP000009097"/>
    </source>
</evidence>
<protein>
    <recommendedName>
        <fullName evidence="5">BHLH domain-containing protein</fullName>
    </recommendedName>
</protein>
<name>A0A0J9V6I7_FUSO4</name>
<dbReference type="AlphaFoldDB" id="A0A0J9V6I7"/>
<feature type="coiled-coil region" evidence="1">
    <location>
        <begin position="122"/>
        <end position="149"/>
    </location>
</feature>
<feature type="compositionally biased region" description="Polar residues" evidence="2">
    <location>
        <begin position="17"/>
        <end position="32"/>
    </location>
</feature>
<reference evidence="3" key="1">
    <citation type="submission" date="2007-04" db="EMBL/GenBank/DDBJ databases">
        <authorList>
            <consortium name="The Broad Institute Genome Sequencing Platform"/>
            <person name="Birren B."/>
            <person name="Lander E."/>
            <person name="Galagan J."/>
            <person name="Nusbaum C."/>
            <person name="Devon K."/>
            <person name="Ma L.-J."/>
            <person name="Jaffe D."/>
            <person name="Butler J."/>
            <person name="Alvarez P."/>
            <person name="Gnerre S."/>
            <person name="Grabherr M."/>
            <person name="Kleber M."/>
            <person name="Mauceli E."/>
            <person name="Brockman W."/>
            <person name="MacCallum I.A."/>
            <person name="Young S."/>
            <person name="LaButti K."/>
            <person name="DeCaprio D."/>
            <person name="Crawford M."/>
            <person name="Koehrsen M."/>
            <person name="Engels R."/>
            <person name="Montgomery P."/>
            <person name="Pearson M."/>
            <person name="Howarth C."/>
            <person name="Larson L."/>
            <person name="White J."/>
            <person name="O'Leary S."/>
            <person name="Kodira C."/>
            <person name="Zeng Q."/>
            <person name="Yandava C."/>
            <person name="Alvarado L."/>
            <person name="Kistler C."/>
            <person name="Shim W.-B."/>
            <person name="Kang S."/>
            <person name="Woloshuk C."/>
        </authorList>
    </citation>
    <scope>NUCLEOTIDE SEQUENCE</scope>
    <source>
        <strain evidence="3">4287</strain>
    </source>
</reference>
<dbReference type="SUPFAM" id="SSF47459">
    <property type="entry name" value="HLH, helix-loop-helix DNA-binding domain"/>
    <property type="match status" value="1"/>
</dbReference>
<dbReference type="EMBL" id="DS231704">
    <property type="protein sequence ID" value="KNB06476.1"/>
    <property type="molecule type" value="Genomic_DNA"/>
</dbReference>
<sequence>MPQPKNSPHKLDLAGSDMSQTTVPPQSLTAGISEQLERTPPEVKMRSVSHKLKKVHKKPGLPAHVLQARECYNNMEKQYRTRLKLRFEGLLAVLEACKMRDEAVGEGDPEAPDFGYSRGEVLDAARQRVLTLEEENRHLSTQLSDLNKTLMSQ</sequence>
<feature type="compositionally biased region" description="Basic and acidic residues" evidence="2">
    <location>
        <begin position="35"/>
        <end position="44"/>
    </location>
</feature>
<evidence type="ECO:0000256" key="1">
    <source>
        <dbReference type="SAM" id="Coils"/>
    </source>
</evidence>
<proteinExistence type="predicted"/>
<dbReference type="GO" id="GO:0046983">
    <property type="term" value="F:protein dimerization activity"/>
    <property type="evidence" value="ECO:0007669"/>
    <property type="project" value="InterPro"/>
</dbReference>